<evidence type="ECO:0000313" key="3">
    <source>
        <dbReference type="Proteomes" id="UP000533306"/>
    </source>
</evidence>
<feature type="region of interest" description="Disordered" evidence="1">
    <location>
        <begin position="1"/>
        <end position="26"/>
    </location>
</feature>
<dbReference type="EMBL" id="JACHEU010000001">
    <property type="protein sequence ID" value="MBB6011899.1"/>
    <property type="molecule type" value="Genomic_DNA"/>
</dbReference>
<dbReference type="Proteomes" id="UP000533306">
    <property type="component" value="Unassembled WGS sequence"/>
</dbReference>
<dbReference type="AlphaFoldDB" id="A0A7W9VTL2"/>
<comment type="caution">
    <text evidence="2">The sequence shown here is derived from an EMBL/GenBank/DDBJ whole genome shotgun (WGS) entry which is preliminary data.</text>
</comment>
<feature type="region of interest" description="Disordered" evidence="1">
    <location>
        <begin position="152"/>
        <end position="219"/>
    </location>
</feature>
<evidence type="ECO:0008006" key="4">
    <source>
        <dbReference type="Google" id="ProtNLM"/>
    </source>
</evidence>
<evidence type="ECO:0000256" key="1">
    <source>
        <dbReference type="SAM" id="MobiDB-lite"/>
    </source>
</evidence>
<reference evidence="2 3" key="1">
    <citation type="submission" date="2020-08" db="EMBL/GenBank/DDBJ databases">
        <title>Genomic Encyclopedia of Type Strains, Phase IV (KMG-IV): sequencing the most valuable type-strain genomes for metagenomic binning, comparative biology and taxonomic classification.</title>
        <authorList>
            <person name="Goeker M."/>
        </authorList>
    </citation>
    <scope>NUCLEOTIDE SEQUENCE [LARGE SCALE GENOMIC DNA]</scope>
    <source>
        <strain evidence="2 3">DSM 11099</strain>
    </source>
</reference>
<organism evidence="2 3">
    <name type="scientific">Aquamicrobium lusatiense</name>
    <dbReference type="NCBI Taxonomy" id="89772"/>
    <lineage>
        <taxon>Bacteria</taxon>
        <taxon>Pseudomonadati</taxon>
        <taxon>Pseudomonadota</taxon>
        <taxon>Alphaproteobacteria</taxon>
        <taxon>Hyphomicrobiales</taxon>
        <taxon>Phyllobacteriaceae</taxon>
        <taxon>Aquamicrobium</taxon>
    </lineage>
</organism>
<protein>
    <recommendedName>
        <fullName evidence="4">Helix-turn-helix domain-containing protein</fullName>
    </recommendedName>
</protein>
<accession>A0A7W9VTL2</accession>
<evidence type="ECO:0000313" key="2">
    <source>
        <dbReference type="EMBL" id="MBB6011899.1"/>
    </source>
</evidence>
<gene>
    <name evidence="2" type="ORF">HNR59_001244</name>
</gene>
<keyword evidence="3" id="KW-1185">Reference proteome</keyword>
<feature type="compositionally biased region" description="Basic and acidic residues" evidence="1">
    <location>
        <begin position="174"/>
        <end position="204"/>
    </location>
</feature>
<dbReference type="RefSeq" id="WP_183827432.1">
    <property type="nucleotide sequence ID" value="NZ_JACHEU010000001.1"/>
</dbReference>
<name>A0A7W9VTL2_9HYPH</name>
<proteinExistence type="predicted"/>
<sequence length="219" mass="24780">MTAARQIKSSNVLTGKRKSHQQRRAVPLQWPKEKKEKLALFDAWHDVAMQIVHLENDDFRLLAAVRKVLMFSSGEIIASNREIAWRAGHCSDKTITRCIKRYADLGILIVASGWRRDGDNLFKTRTIRLALPETLDDRVEVVDLRPFGLDTRGPGLKDTRGPDPYGHPWSRPASELKDTRGPGLKDTRGPISRDTRKEEGRREIGANGTVELFSETEEG</sequence>